<name>A0AAV8V757_9CUCU</name>
<dbReference type="EMBL" id="JANEYG010000412">
    <property type="protein sequence ID" value="KAJ8909781.1"/>
    <property type="molecule type" value="Genomic_DNA"/>
</dbReference>
<dbReference type="GO" id="GO:0003677">
    <property type="term" value="F:DNA binding"/>
    <property type="evidence" value="ECO:0007669"/>
    <property type="project" value="InterPro"/>
</dbReference>
<dbReference type="GO" id="GO:0006310">
    <property type="term" value="P:DNA recombination"/>
    <property type="evidence" value="ECO:0007669"/>
    <property type="project" value="UniProtKB-KW"/>
</dbReference>
<dbReference type="SUPFAM" id="SSF56349">
    <property type="entry name" value="DNA breaking-rejoining enzymes"/>
    <property type="match status" value="1"/>
</dbReference>
<dbReference type="InterPro" id="IPR013762">
    <property type="entry name" value="Integrase-like_cat_sf"/>
</dbReference>
<dbReference type="Proteomes" id="UP001159042">
    <property type="component" value="Unassembled WGS sequence"/>
</dbReference>
<keyword evidence="4" id="KW-1185">Reference proteome</keyword>
<keyword evidence="1" id="KW-0233">DNA recombination</keyword>
<reference evidence="3 4" key="1">
    <citation type="journal article" date="2023" name="Insect Mol. Biol.">
        <title>Genome sequencing provides insights into the evolution of gene families encoding plant cell wall-degrading enzymes in longhorned beetles.</title>
        <authorList>
            <person name="Shin N.R."/>
            <person name="Okamura Y."/>
            <person name="Kirsch R."/>
            <person name="Pauchet Y."/>
        </authorList>
    </citation>
    <scope>NUCLEOTIDE SEQUENCE [LARGE SCALE GENOMIC DNA]</scope>
    <source>
        <strain evidence="3">EAD_L_NR</strain>
    </source>
</reference>
<dbReference type="EMBL" id="JANEYG010000412">
    <property type="protein sequence ID" value="KAJ8909785.1"/>
    <property type="molecule type" value="Genomic_DNA"/>
</dbReference>
<comment type="caution">
    <text evidence="3">The sequence shown here is derived from an EMBL/GenBank/DDBJ whole genome shotgun (WGS) entry which is preliminary data.</text>
</comment>
<dbReference type="InterPro" id="IPR011010">
    <property type="entry name" value="DNA_brk_join_enz"/>
</dbReference>
<organism evidence="3 4">
    <name type="scientific">Exocentrus adspersus</name>
    <dbReference type="NCBI Taxonomy" id="1586481"/>
    <lineage>
        <taxon>Eukaryota</taxon>
        <taxon>Metazoa</taxon>
        <taxon>Ecdysozoa</taxon>
        <taxon>Arthropoda</taxon>
        <taxon>Hexapoda</taxon>
        <taxon>Insecta</taxon>
        <taxon>Pterygota</taxon>
        <taxon>Neoptera</taxon>
        <taxon>Endopterygota</taxon>
        <taxon>Coleoptera</taxon>
        <taxon>Polyphaga</taxon>
        <taxon>Cucujiformia</taxon>
        <taxon>Chrysomeloidea</taxon>
        <taxon>Cerambycidae</taxon>
        <taxon>Lamiinae</taxon>
        <taxon>Acanthocinini</taxon>
        <taxon>Exocentrus</taxon>
    </lineage>
</organism>
<evidence type="ECO:0008006" key="5">
    <source>
        <dbReference type="Google" id="ProtNLM"/>
    </source>
</evidence>
<dbReference type="AlphaFoldDB" id="A0AAV8V757"/>
<gene>
    <name evidence="2" type="ORF">NQ315_011190</name>
    <name evidence="3" type="ORF">NQ315_011195</name>
</gene>
<dbReference type="GO" id="GO:0015074">
    <property type="term" value="P:DNA integration"/>
    <property type="evidence" value="ECO:0007669"/>
    <property type="project" value="InterPro"/>
</dbReference>
<accession>A0AAV8V757</accession>
<dbReference type="Gene3D" id="1.10.443.10">
    <property type="entry name" value="Intergrase catalytic core"/>
    <property type="match status" value="1"/>
</dbReference>
<dbReference type="PROSITE" id="PS51257">
    <property type="entry name" value="PROKAR_LIPOPROTEIN"/>
    <property type="match status" value="1"/>
</dbReference>
<evidence type="ECO:0000313" key="4">
    <source>
        <dbReference type="Proteomes" id="UP001159042"/>
    </source>
</evidence>
<protein>
    <recommendedName>
        <fullName evidence="5">Tyr recombinase domain-containing protein</fullName>
    </recommendedName>
</protein>
<evidence type="ECO:0000313" key="2">
    <source>
        <dbReference type="EMBL" id="KAJ8909781.1"/>
    </source>
</evidence>
<proteinExistence type="predicted"/>
<evidence type="ECO:0000313" key="3">
    <source>
        <dbReference type="EMBL" id="KAJ8909785.1"/>
    </source>
</evidence>
<evidence type="ECO:0000256" key="1">
    <source>
        <dbReference type="ARBA" id="ARBA00023172"/>
    </source>
</evidence>
<sequence>MEEITKFLLEAPDDKFLVHKVGMIFGVAGACRREELYNLKIEDIEESDRIMIVKLPQTKTHIQRSFVIINEPNEKVDHMDIQGVHLVAPSSIMGLW</sequence>